<name>A0ABP7AB06_9ACTN</name>
<keyword evidence="3" id="KW-1185">Reference proteome</keyword>
<reference evidence="3" key="1">
    <citation type="journal article" date="2019" name="Int. J. Syst. Evol. Microbiol.">
        <title>The Global Catalogue of Microorganisms (GCM) 10K type strain sequencing project: providing services to taxonomists for standard genome sequencing and annotation.</title>
        <authorList>
            <consortium name="The Broad Institute Genomics Platform"/>
            <consortium name="The Broad Institute Genome Sequencing Center for Infectious Disease"/>
            <person name="Wu L."/>
            <person name="Ma J."/>
        </authorList>
    </citation>
    <scope>NUCLEOTIDE SEQUENCE [LARGE SCALE GENOMIC DNA]</scope>
    <source>
        <strain evidence="3">JCM 16929</strain>
    </source>
</reference>
<feature type="chain" id="PRO_5045981741" evidence="1">
    <location>
        <begin position="23"/>
        <end position="254"/>
    </location>
</feature>
<proteinExistence type="predicted"/>
<organism evidence="2 3">
    <name type="scientific">Microlunatus ginsengisoli</name>
    <dbReference type="NCBI Taxonomy" id="363863"/>
    <lineage>
        <taxon>Bacteria</taxon>
        <taxon>Bacillati</taxon>
        <taxon>Actinomycetota</taxon>
        <taxon>Actinomycetes</taxon>
        <taxon>Propionibacteriales</taxon>
        <taxon>Propionibacteriaceae</taxon>
        <taxon>Microlunatus</taxon>
    </lineage>
</organism>
<evidence type="ECO:0000256" key="1">
    <source>
        <dbReference type="SAM" id="SignalP"/>
    </source>
</evidence>
<protein>
    <submittedName>
        <fullName evidence="2">Uncharacterized protein</fullName>
    </submittedName>
</protein>
<keyword evidence="1" id="KW-0732">Signal</keyword>
<feature type="signal peptide" evidence="1">
    <location>
        <begin position="1"/>
        <end position="22"/>
    </location>
</feature>
<dbReference type="EMBL" id="BAABAB010000022">
    <property type="protein sequence ID" value="GAA3628284.1"/>
    <property type="molecule type" value="Genomic_DNA"/>
</dbReference>
<accession>A0ABP7AB06</accession>
<comment type="caution">
    <text evidence="2">The sequence shown here is derived from an EMBL/GenBank/DDBJ whole genome shotgun (WGS) entry which is preliminary data.</text>
</comment>
<gene>
    <name evidence="2" type="ORF">GCM10022236_33270</name>
</gene>
<dbReference type="Proteomes" id="UP001501490">
    <property type="component" value="Unassembled WGS sequence"/>
</dbReference>
<evidence type="ECO:0000313" key="3">
    <source>
        <dbReference type="Proteomes" id="UP001501490"/>
    </source>
</evidence>
<evidence type="ECO:0000313" key="2">
    <source>
        <dbReference type="EMBL" id="GAA3628284.1"/>
    </source>
</evidence>
<sequence>MPGLRPAATLTAAAVVSLGVVAGTALPAAADPPVTQQAVLIKDKSPYRFSYYEHIDGIGQGDEVCYYGGASLCAKYPPNRGKVNYSVKLYRLKEKEKRYDYYFVDVTANTYDRLGDGDKGRLSVTIDPTSKINYSTNVYSKSKLKGGCHSYPLNLGVSMGPINVGTTVANFSTCDKADIHTKRLASDAVRYDIYSLNRFRTMTMQKWVRVKAGAKPTFNVKVAWRADDCTVMRRQVMAYANVKTKSKTIKISAR</sequence>